<accession>A0A323UK94</accession>
<dbReference type="EMBL" id="QKQS01000010">
    <property type="protein sequence ID" value="PZA12819.1"/>
    <property type="molecule type" value="Genomic_DNA"/>
</dbReference>
<feature type="transmembrane region" description="Helical" evidence="7">
    <location>
        <begin position="359"/>
        <end position="382"/>
    </location>
</feature>
<dbReference type="Proteomes" id="UP000248134">
    <property type="component" value="Unassembled WGS sequence"/>
</dbReference>
<feature type="transmembrane region" description="Helical" evidence="7">
    <location>
        <begin position="178"/>
        <end position="199"/>
    </location>
</feature>
<dbReference type="AlphaFoldDB" id="A0A323UK94"/>
<protein>
    <submittedName>
        <fullName evidence="8">Lipopolysaccharide biosynthesis protein</fullName>
    </submittedName>
</protein>
<dbReference type="GO" id="GO:0005886">
    <property type="term" value="C:plasma membrane"/>
    <property type="evidence" value="ECO:0007669"/>
    <property type="project" value="UniProtKB-SubCell"/>
</dbReference>
<comment type="caution">
    <text evidence="8">The sequence shown here is derived from an EMBL/GenBank/DDBJ whole genome shotgun (WGS) entry which is preliminary data.</text>
</comment>
<keyword evidence="6 7" id="KW-0472">Membrane</keyword>
<proteinExistence type="inferred from homology"/>
<evidence type="ECO:0000256" key="6">
    <source>
        <dbReference type="ARBA" id="ARBA00023136"/>
    </source>
</evidence>
<comment type="similarity">
    <text evidence="2">Belongs to the polysaccharide synthase family.</text>
</comment>
<dbReference type="Pfam" id="PF13440">
    <property type="entry name" value="Polysacc_synt_3"/>
    <property type="match status" value="1"/>
</dbReference>
<keyword evidence="3" id="KW-1003">Cell membrane</keyword>
<evidence type="ECO:0000256" key="7">
    <source>
        <dbReference type="SAM" id="Phobius"/>
    </source>
</evidence>
<feature type="transmembrane region" description="Helical" evidence="7">
    <location>
        <begin position="289"/>
        <end position="312"/>
    </location>
</feature>
<feature type="transmembrane region" description="Helical" evidence="7">
    <location>
        <begin position="152"/>
        <end position="172"/>
    </location>
</feature>
<gene>
    <name evidence="8" type="ORF">DNX69_06390</name>
</gene>
<dbReference type="RefSeq" id="WP_110785188.1">
    <property type="nucleotide sequence ID" value="NZ_QKQS01000010.1"/>
</dbReference>
<dbReference type="OrthoDB" id="7605542at2"/>
<dbReference type="InterPro" id="IPR050833">
    <property type="entry name" value="Poly_Biosynth_Transport"/>
</dbReference>
<evidence type="ECO:0000313" key="8">
    <source>
        <dbReference type="EMBL" id="PZA12819.1"/>
    </source>
</evidence>
<evidence type="ECO:0000313" key="9">
    <source>
        <dbReference type="Proteomes" id="UP000248134"/>
    </source>
</evidence>
<name>A0A323UK94_RHOPL</name>
<evidence type="ECO:0000256" key="3">
    <source>
        <dbReference type="ARBA" id="ARBA00022475"/>
    </source>
</evidence>
<reference evidence="8 9" key="1">
    <citation type="submission" date="2018-06" db="EMBL/GenBank/DDBJ databases">
        <title>Draft Whole-Genome Sequence of the purple photosynthetic bacterium Rhodospeudomonas palustris XCP.</title>
        <authorList>
            <person name="Rayyan A."/>
            <person name="Meyer T.E."/>
            <person name="Kyndt J.A."/>
        </authorList>
    </citation>
    <scope>NUCLEOTIDE SEQUENCE [LARGE SCALE GENOMIC DNA]</scope>
    <source>
        <strain evidence="8 9">XCP</strain>
    </source>
</reference>
<keyword evidence="5 7" id="KW-1133">Transmembrane helix</keyword>
<evidence type="ECO:0000256" key="2">
    <source>
        <dbReference type="ARBA" id="ARBA00007430"/>
    </source>
</evidence>
<evidence type="ECO:0000256" key="1">
    <source>
        <dbReference type="ARBA" id="ARBA00004651"/>
    </source>
</evidence>
<dbReference type="PANTHER" id="PTHR30250">
    <property type="entry name" value="PST FAMILY PREDICTED COLANIC ACID TRANSPORTER"/>
    <property type="match status" value="1"/>
</dbReference>
<feature type="transmembrane region" description="Helical" evidence="7">
    <location>
        <begin position="250"/>
        <end position="269"/>
    </location>
</feature>
<sequence>MGAEVHSEAPVGTRAAASAGLLVASRLITRCIDLITLSLLGRLLTPTDFGVVAIAMSVIVIVEAVMEIPIGVALIRVRDPTKRHYDTAFTVGLLRSCALMAIVTALSWPIAELYKDERLIGLIAALGTAPAVRSLGSPRITECTRRMDYRPVVFLEAAGKLMSLVLSVVIAWCTGSYWAIAVGTIATPLTIAVASHIAFRYRPRLSLAEWNEFSAFVRWSTINQLVGAMNWQIDQLILGRMASRQDLGRFSMASNLASLPTQVIVVQLLNPLTVAFSLIRDNPVRLKDAYRASAAMIVCVGLPVLIGLALAADPLIRLVLGEKWGVISSIVSFMALSIIPSLFVAPLSPLLMSLNRTHALFPIALSELLFKMPILLVAIWLFGMEGAVAMRMLTAVFVAAVSMRAAQQTIGWAAWKQVAEHWRTIVAGALMTAAVHPLLRDLEHEPKIILMATNLVGAVLLAGAVYTVAVLTLWLLAGRPAGAEAKILNLVRSFIRSFIRR</sequence>
<feature type="transmembrane region" description="Helical" evidence="7">
    <location>
        <begin position="324"/>
        <end position="347"/>
    </location>
</feature>
<evidence type="ECO:0000256" key="4">
    <source>
        <dbReference type="ARBA" id="ARBA00022692"/>
    </source>
</evidence>
<feature type="transmembrane region" description="Helical" evidence="7">
    <location>
        <begin position="451"/>
        <end position="476"/>
    </location>
</feature>
<keyword evidence="4 7" id="KW-0812">Transmembrane</keyword>
<feature type="transmembrane region" description="Helical" evidence="7">
    <location>
        <begin position="120"/>
        <end position="140"/>
    </location>
</feature>
<dbReference type="CDD" id="cd13127">
    <property type="entry name" value="MATE_tuaB_like"/>
    <property type="match status" value="1"/>
</dbReference>
<organism evidence="8 9">
    <name type="scientific">Rhodopseudomonas palustris</name>
    <dbReference type="NCBI Taxonomy" id="1076"/>
    <lineage>
        <taxon>Bacteria</taxon>
        <taxon>Pseudomonadati</taxon>
        <taxon>Pseudomonadota</taxon>
        <taxon>Alphaproteobacteria</taxon>
        <taxon>Hyphomicrobiales</taxon>
        <taxon>Nitrobacteraceae</taxon>
        <taxon>Rhodopseudomonas</taxon>
    </lineage>
</organism>
<evidence type="ECO:0000256" key="5">
    <source>
        <dbReference type="ARBA" id="ARBA00022989"/>
    </source>
</evidence>
<feature type="transmembrane region" description="Helical" evidence="7">
    <location>
        <begin position="87"/>
        <end position="108"/>
    </location>
</feature>
<dbReference type="PANTHER" id="PTHR30250:SF10">
    <property type="entry name" value="LIPOPOLYSACCHARIDE BIOSYNTHESIS PROTEIN WZXC"/>
    <property type="match status" value="1"/>
</dbReference>
<feature type="transmembrane region" description="Helical" evidence="7">
    <location>
        <begin position="49"/>
        <end position="75"/>
    </location>
</feature>
<comment type="subcellular location">
    <subcellularLocation>
        <location evidence="1">Cell membrane</location>
        <topology evidence="1">Multi-pass membrane protein</topology>
    </subcellularLocation>
</comment>